<feature type="transmembrane region" description="Helical" evidence="8">
    <location>
        <begin position="29"/>
        <end position="53"/>
    </location>
</feature>
<evidence type="ECO:0000313" key="10">
    <source>
        <dbReference type="EMBL" id="BAN53795.1"/>
    </source>
</evidence>
<dbReference type="Proteomes" id="UP000016702">
    <property type="component" value="Chromosome"/>
</dbReference>
<keyword evidence="7 8" id="KW-0472">Membrane</keyword>
<evidence type="ECO:0000256" key="1">
    <source>
        <dbReference type="ARBA" id="ARBA00004651"/>
    </source>
</evidence>
<dbReference type="PANTHER" id="PTHR43495:SF2">
    <property type="entry name" value="D-SERINE_D-ALANINE_GLYCINE TRANSPORTER"/>
    <property type="match status" value="1"/>
</dbReference>
<organism evidence="10 11">
    <name type="scientific">Pseudomonas putida NBRC 14164</name>
    <dbReference type="NCBI Taxonomy" id="1211579"/>
    <lineage>
        <taxon>Bacteria</taxon>
        <taxon>Pseudomonadati</taxon>
        <taxon>Pseudomonadota</taxon>
        <taxon>Gammaproteobacteria</taxon>
        <taxon>Pseudomonadales</taxon>
        <taxon>Pseudomonadaceae</taxon>
        <taxon>Pseudomonas</taxon>
    </lineage>
</organism>
<dbReference type="Gene3D" id="1.20.1740.10">
    <property type="entry name" value="Amino acid/polyamine transporter I"/>
    <property type="match status" value="1"/>
</dbReference>
<proteinExistence type="predicted"/>
<reference evidence="10 11" key="1">
    <citation type="journal article" date="2014" name="Genome Announc.">
        <title>The Complete Genome Sequence of Pseudomonas putida NBRC 14164T Confirms High Intraspecies Variation.</title>
        <authorList>
            <person name="Ohji S."/>
            <person name="Yamazoe A."/>
            <person name="Hosoyama A."/>
            <person name="Tsuchikane K."/>
            <person name="Ezaki T."/>
            <person name="Fujita N."/>
        </authorList>
    </citation>
    <scope>NUCLEOTIDE SEQUENCE [LARGE SCALE GENOMIC DNA]</scope>
    <source>
        <strain evidence="10 11">NBRC 14164</strain>
    </source>
</reference>
<keyword evidence="6 8" id="KW-1133">Transmembrane helix</keyword>
<dbReference type="PANTHER" id="PTHR43495">
    <property type="entry name" value="GABA PERMEASE"/>
    <property type="match status" value="1"/>
</dbReference>
<evidence type="ECO:0000259" key="9">
    <source>
        <dbReference type="Pfam" id="PF00324"/>
    </source>
</evidence>
<keyword evidence="11" id="KW-1185">Reference proteome</keyword>
<keyword evidence="4 8" id="KW-0812">Transmembrane</keyword>
<name>A0ABN5UJQ5_PSEPU</name>
<evidence type="ECO:0000256" key="5">
    <source>
        <dbReference type="ARBA" id="ARBA00022970"/>
    </source>
</evidence>
<keyword evidence="2" id="KW-0813">Transport</keyword>
<evidence type="ECO:0000256" key="8">
    <source>
        <dbReference type="SAM" id="Phobius"/>
    </source>
</evidence>
<dbReference type="Pfam" id="PF00324">
    <property type="entry name" value="AA_permease"/>
    <property type="match status" value="1"/>
</dbReference>
<evidence type="ECO:0000256" key="6">
    <source>
        <dbReference type="ARBA" id="ARBA00022989"/>
    </source>
</evidence>
<keyword evidence="3" id="KW-1003">Cell membrane</keyword>
<dbReference type="EMBL" id="AP013070">
    <property type="protein sequence ID" value="BAN53795.1"/>
    <property type="molecule type" value="Genomic_DNA"/>
</dbReference>
<evidence type="ECO:0000313" key="11">
    <source>
        <dbReference type="Proteomes" id="UP000016702"/>
    </source>
</evidence>
<evidence type="ECO:0000256" key="3">
    <source>
        <dbReference type="ARBA" id="ARBA00022475"/>
    </source>
</evidence>
<feature type="transmembrane region" description="Helical" evidence="8">
    <location>
        <begin position="74"/>
        <end position="92"/>
    </location>
</feature>
<keyword evidence="5" id="KW-0029">Amino-acid transport</keyword>
<gene>
    <name evidence="10" type="ORF">PP4_19420</name>
</gene>
<accession>A0ABN5UJQ5</accession>
<evidence type="ECO:0000256" key="7">
    <source>
        <dbReference type="ARBA" id="ARBA00023136"/>
    </source>
</evidence>
<evidence type="ECO:0000256" key="4">
    <source>
        <dbReference type="ARBA" id="ARBA00022692"/>
    </source>
</evidence>
<dbReference type="InterPro" id="IPR004841">
    <property type="entry name" value="AA-permease/SLC12A_dom"/>
</dbReference>
<protein>
    <recommendedName>
        <fullName evidence="9">Amino acid permease/ SLC12A domain-containing protein</fullName>
    </recommendedName>
</protein>
<evidence type="ECO:0000256" key="2">
    <source>
        <dbReference type="ARBA" id="ARBA00022448"/>
    </source>
</evidence>
<feature type="domain" description="Amino acid permease/ SLC12A" evidence="9">
    <location>
        <begin position="25"/>
        <end position="96"/>
    </location>
</feature>
<comment type="subcellular location">
    <subcellularLocation>
        <location evidence="1">Cell membrane</location>
        <topology evidence="1">Multi-pass membrane protein</topology>
    </subcellularLocation>
</comment>
<sequence length="120" mass="13356">MKQSAEFQLSEETIEAFQRDGAVCVRNGIGGMIASFTVVMFAFGGVEMIGITAGEAKDPKRVLPKAINSVPLRILLFYILTLFVLMAIYPWTSIGSHGSCWWTEHYKYAHQPVPLPAVYE</sequence>